<comment type="caution">
    <text evidence="1">The sequence shown here is derived from an EMBL/GenBank/DDBJ whole genome shotgun (WGS) entry which is preliminary data.</text>
</comment>
<keyword evidence="2" id="KW-1185">Reference proteome</keyword>
<dbReference type="EMBL" id="JAZGQK010000021">
    <property type="protein sequence ID" value="MEE6261611.1"/>
    <property type="molecule type" value="Genomic_DNA"/>
</dbReference>
<proteinExistence type="predicted"/>
<evidence type="ECO:0000313" key="1">
    <source>
        <dbReference type="EMBL" id="MEE6261611.1"/>
    </source>
</evidence>
<organism evidence="1 2">
    <name type="scientific">Plantactinospora sonchi</name>
    <dbReference type="NCBI Taxonomy" id="1544735"/>
    <lineage>
        <taxon>Bacteria</taxon>
        <taxon>Bacillati</taxon>
        <taxon>Actinomycetota</taxon>
        <taxon>Actinomycetes</taxon>
        <taxon>Micromonosporales</taxon>
        <taxon>Micromonosporaceae</taxon>
        <taxon>Plantactinospora</taxon>
    </lineage>
</organism>
<dbReference type="RefSeq" id="WP_331216691.1">
    <property type="nucleotide sequence ID" value="NZ_JAZGQK010000021.1"/>
</dbReference>
<protein>
    <submittedName>
        <fullName evidence="1">Uncharacterized protein</fullName>
    </submittedName>
</protein>
<reference evidence="1 2" key="1">
    <citation type="submission" date="2024-01" db="EMBL/GenBank/DDBJ databases">
        <title>Genome insights into Plantactinospora sonchi sp. nov.</title>
        <authorList>
            <person name="Wang L."/>
        </authorList>
    </citation>
    <scope>NUCLEOTIDE SEQUENCE [LARGE SCALE GENOMIC DNA]</scope>
    <source>
        <strain evidence="1 2">NEAU-QY2</strain>
    </source>
</reference>
<dbReference type="Proteomes" id="UP001332243">
    <property type="component" value="Unassembled WGS sequence"/>
</dbReference>
<sequence>MRYVIQLPVTAANLHTAIRLARVVARTLRFLPRIDPRATTVVEDGDPGVRHRVFCDLTLPGGRGCLLRAGHDGGCSRRLRRSRVTPVDL</sequence>
<name>A0ABU7RYN5_9ACTN</name>
<accession>A0ABU7RYN5</accession>
<gene>
    <name evidence="1" type="ORF">V1633_24300</name>
</gene>
<evidence type="ECO:0000313" key="2">
    <source>
        <dbReference type="Proteomes" id="UP001332243"/>
    </source>
</evidence>